<feature type="compositionally biased region" description="Low complexity" evidence="7">
    <location>
        <begin position="1975"/>
        <end position="2000"/>
    </location>
</feature>
<feature type="compositionally biased region" description="Basic residues" evidence="7">
    <location>
        <begin position="1598"/>
        <end position="1607"/>
    </location>
</feature>
<evidence type="ECO:0000259" key="10">
    <source>
        <dbReference type="Pfam" id="PF24495"/>
    </source>
</evidence>
<evidence type="ECO:0000256" key="2">
    <source>
        <dbReference type="ARBA" id="ARBA00006682"/>
    </source>
</evidence>
<gene>
    <name evidence="14" type="ORF">RRG08_025309</name>
</gene>
<feature type="domain" description="TMEM131 second Ig-like" evidence="10">
    <location>
        <begin position="186"/>
        <end position="275"/>
    </location>
</feature>
<dbReference type="Pfam" id="PF24495">
    <property type="entry name" value="Ig_TMEM131_2"/>
    <property type="match status" value="1"/>
</dbReference>
<feature type="domain" description="TMEM131L third Ig-like" evidence="11">
    <location>
        <begin position="424"/>
        <end position="513"/>
    </location>
</feature>
<keyword evidence="4" id="KW-0732">Signal</keyword>
<dbReference type="Pfam" id="PF24501">
    <property type="entry name" value="Ig_TMEM131L_5"/>
    <property type="match status" value="1"/>
</dbReference>
<keyword evidence="3 8" id="KW-0812">Transmembrane</keyword>
<evidence type="ECO:0000256" key="5">
    <source>
        <dbReference type="ARBA" id="ARBA00022989"/>
    </source>
</evidence>
<evidence type="ECO:0000256" key="1">
    <source>
        <dbReference type="ARBA" id="ARBA00004479"/>
    </source>
</evidence>
<dbReference type="Pfam" id="PF24498">
    <property type="entry name" value="Ig_TMEM131L_3"/>
    <property type="match status" value="1"/>
</dbReference>
<dbReference type="InterPro" id="IPR039877">
    <property type="entry name" value="TMEM131-like"/>
</dbReference>
<comment type="similarity">
    <text evidence="2">Belongs to the TMEM131 family.</text>
</comment>
<dbReference type="GO" id="GO:0016020">
    <property type="term" value="C:membrane"/>
    <property type="evidence" value="ECO:0007669"/>
    <property type="project" value="UniProtKB-SubCell"/>
</dbReference>
<dbReference type="Pfam" id="PF12371">
    <property type="entry name" value="TMEM131_like_N"/>
    <property type="match status" value="1"/>
</dbReference>
<feature type="compositionally biased region" description="Polar residues" evidence="7">
    <location>
        <begin position="1332"/>
        <end position="1357"/>
    </location>
</feature>
<dbReference type="InterPro" id="IPR022113">
    <property type="entry name" value="TMEM131L_N"/>
</dbReference>
<accession>A0AAE1A9Y2</accession>
<feature type="region of interest" description="Disordered" evidence="7">
    <location>
        <begin position="1590"/>
        <end position="1743"/>
    </location>
</feature>
<dbReference type="PANTHER" id="PTHR22050">
    <property type="entry name" value="RW1 PROTEIN HOMOLOG"/>
    <property type="match status" value="1"/>
</dbReference>
<comment type="subcellular location">
    <subcellularLocation>
        <location evidence="1">Membrane</location>
        <topology evidence="1">Single-pass type I membrane protein</topology>
    </subcellularLocation>
</comment>
<dbReference type="PANTHER" id="PTHR22050:SF0">
    <property type="entry name" value="TRANSMEMBRANE PROTEIN 131 HOMOLOG"/>
    <property type="match status" value="1"/>
</dbReference>
<feature type="region of interest" description="Disordered" evidence="7">
    <location>
        <begin position="1292"/>
        <end position="1410"/>
    </location>
</feature>
<dbReference type="InterPro" id="IPR056311">
    <property type="entry name" value="TMEM131_Ig_2"/>
</dbReference>
<feature type="domain" description="Transmembrane protein 131-like N-terminal" evidence="9">
    <location>
        <begin position="86"/>
        <end position="169"/>
    </location>
</feature>
<keyword evidence="6 8" id="KW-0472">Membrane</keyword>
<evidence type="ECO:0000313" key="15">
    <source>
        <dbReference type="Proteomes" id="UP001283361"/>
    </source>
</evidence>
<evidence type="ECO:0000259" key="13">
    <source>
        <dbReference type="Pfam" id="PF24501"/>
    </source>
</evidence>
<reference evidence="14" key="1">
    <citation type="journal article" date="2023" name="G3 (Bethesda)">
        <title>A reference genome for the long-term kleptoplast-retaining sea slug Elysia crispata morphotype clarki.</title>
        <authorList>
            <person name="Eastman K.E."/>
            <person name="Pendleton A.L."/>
            <person name="Shaikh M.A."/>
            <person name="Suttiyut T."/>
            <person name="Ogas R."/>
            <person name="Tomko P."/>
            <person name="Gavelis G."/>
            <person name="Widhalm J.R."/>
            <person name="Wisecaver J.H."/>
        </authorList>
    </citation>
    <scope>NUCLEOTIDE SEQUENCE</scope>
    <source>
        <strain evidence="14">ECLA1</strain>
    </source>
</reference>
<evidence type="ECO:0000256" key="8">
    <source>
        <dbReference type="SAM" id="Phobius"/>
    </source>
</evidence>
<comment type="caution">
    <text evidence="14">The sequence shown here is derived from an EMBL/GenBank/DDBJ whole genome shotgun (WGS) entry which is preliminary data.</text>
</comment>
<feature type="region of interest" description="Disordered" evidence="7">
    <location>
        <begin position="1975"/>
        <end position="2003"/>
    </location>
</feature>
<sequence>MARLDIYANQVIDLLQILVILQAFYPNDVSVYAVESRHQAFIQTDKQLTYIIGDSFSDSGVPLEIKPGSSFSNEDFEDERLFSNNMQLDPAWLEFPDQPVGMPRMEKVVVQNMDPKRSVHLYSISGSTTHFHCSFFQEKIVPAGANTTFDVVFLARQEGKVENTLYIHTSIGTLRYQVFGVGIPNPYRLRPYLGARVPINSSFTPVIQMHNPYSTRLQVLEMFASEGDLHLELPTGEREALRELWELQPFETKAVMKANFIARVENHHSAFIRIKTNKESEHPGPPELLILPMEIEVSSDPGIYSPVELIDFGILRTLDEPKTLHLNLINTGPKAIHITSVSISPPNDAVSVDFRPFKLQPDGSTASTVAHITFTAVRALNPKQWAGKIVIKTKNNIQRLIIPYQANVLHGSLVYNINSTYFFSAKALWNVTRPLIFTNTFNFSVVVYNVSFPADMAPYFTILNFTKPVKIAPQQSMAAFLVQFHPNQTQLHFSTVLSISTNASTFSIPIIVYNGLMKVIHHRPEKFEGQLDFGTLGVGEHRSMIFTIRNDNPVDIVVAQFETNMTWASVEILGMEKGNGTMLTRKHNQSEINIDPLYIKPYHYAVFNVSIVAPEVKGAYVSEIWMFTQFQDLFIPITFRAAEGSLHAIPDKFIFDKVYPGRAPHKVLQIRSTFDDFMEVTQVTFQPPDSRFFFVPPKGNKILLQPHQLSSVGKIFFDVRQSCKEDCYVGLPTLSPAGHQWLLGMSLDKDVADTDQYLYTKFYQKWEKLENLQQNMANVTIELDTTQVRGFLFSAQAHLQWPLLARKAKIKYPLTQIGNMSVSDFIIENPGDEPVLVQALPLSLYPNPHTILDLMNPRLATDMTDYMESDENNSFVLCDLEAKASSGTSSADPNIAQHRKTVEQTLGVTPHKQTVVALLQPGAKVKVKVGFQPRDDLPRSSLIVIRNNLTIIDAVVIQGQGRHGELRLNNKKPGSYSALTFEMTEKHLKNCDLTERKANKNMMPNFTVRRPFTLRNSGELPFYVHSFSINDLSCEGYGFKVLDCSGFEMAPNSSKKINIAFTPDFTMSQIQRMLTIHTSLSPPAFRANFSLQAMVPYDLLSKCSAALPRPSWEPLLYYFVVCFMAFVILCILILAYFESDRVMADYIRRKLKVSNGTQTFDKGKVFDLRNVSGLGVGASSVHMPTNIASVQPGKNNFNSQLNGFSSSNNNRLLTNGHVEIGRSIIDQSQHHQHIIANSNSGNIPCSNSVSKGSSTVSGNINKSWRNGFIDIMLNLFKTISLYKYFNSEKKATSSLLEKPQTKESGTSPPSPVQKPTATVSALRQEPKVTAPVQETVTIPEKSQLSSTNHSISQQNFSNRGRKGRLNNRRQIVLDASGDTNSEVTNRKSHKESKESSPGDNRESSKRSSMGMLDDFDDISLYSSSLCGVDDLDDVTNSKNGKNLVKRSKYKSRPESANKERHLLRRDSSLADDNDDVSSTTTESSGGDSEEKITLGGEAPSEVTGSSTTGQASVPSGVSGKKWKKGGSKHNERMVVATFGADSIDDESNFEVTSKSKAHRKIRVNKETFGGDIMIPSTIELPYCLPKEKEKTEIENNKRSKKSKKAAQKNKGDFSELSLQTETFAQKHGGTLRNSVPSPAAAMVTPSLDSTSRSNALGPLVGGSSGETGSILPLLSNSNRRSPSSYSSIVSSSNHSNTGTLNGNDGSTSNSSSNMMLGAEITPRRGPSLASTAPGLPSGLGFSGDQDSIGRPTACFGPGGFGPFSESGLQGILPGGMNQSRQTPSTWNTGFSSVGDLGSNYGMHPNAELPGYGSQMNRPLDSFLYGNNAFSSDLRDLYGSSMHPARSDQMNQPQMTMMQQLQVERRRRLYEHQQKVKKGEDWPGFSSTPMRHDSLWDPDFNPMEYHTWANNTDTAPGGTGFWNTLTNSASSGWSSLQSLANIWGSNNSNTATSADIDGVAPVTEGHLAAGQVGSGFSTASATSQASQLSGQSSGQQMSGSAPPFNPFTSMADIWSPTALASDNVSSVGGIRNSAQWSPISSGGIHGPVNPPTPKDDK</sequence>
<evidence type="ECO:0000256" key="3">
    <source>
        <dbReference type="ARBA" id="ARBA00022692"/>
    </source>
</evidence>
<feature type="compositionally biased region" description="Polar residues" evidence="7">
    <location>
        <begin position="1502"/>
        <end position="1511"/>
    </location>
</feature>
<evidence type="ECO:0000259" key="9">
    <source>
        <dbReference type="Pfam" id="PF12371"/>
    </source>
</evidence>
<feature type="compositionally biased region" description="Basic and acidic residues" evidence="7">
    <location>
        <begin position="1451"/>
        <end position="1468"/>
    </location>
</feature>
<dbReference type="Proteomes" id="UP001283361">
    <property type="component" value="Unassembled WGS sequence"/>
</dbReference>
<feature type="transmembrane region" description="Helical" evidence="8">
    <location>
        <begin position="1115"/>
        <end position="1137"/>
    </location>
</feature>
<evidence type="ECO:0000259" key="12">
    <source>
        <dbReference type="Pfam" id="PF24499"/>
    </source>
</evidence>
<feature type="compositionally biased region" description="Low complexity" evidence="7">
    <location>
        <begin position="1669"/>
        <end position="1713"/>
    </location>
</feature>
<dbReference type="InterPro" id="IPR055435">
    <property type="entry name" value="Ig_TMEM131L_3"/>
</dbReference>
<protein>
    <recommendedName>
        <fullName evidence="16">Transmembrane protein 131</fullName>
    </recommendedName>
</protein>
<evidence type="ECO:0000259" key="11">
    <source>
        <dbReference type="Pfam" id="PF24498"/>
    </source>
</evidence>
<proteinExistence type="inferred from homology"/>
<feature type="compositionally biased region" description="Low complexity" evidence="7">
    <location>
        <begin position="1476"/>
        <end position="1486"/>
    </location>
</feature>
<evidence type="ECO:0000256" key="4">
    <source>
        <dbReference type="ARBA" id="ARBA00022729"/>
    </source>
</evidence>
<keyword evidence="15" id="KW-1185">Reference proteome</keyword>
<feature type="region of interest" description="Disordered" evidence="7">
    <location>
        <begin position="2034"/>
        <end position="2056"/>
    </location>
</feature>
<feature type="compositionally biased region" description="Basic and acidic residues" evidence="7">
    <location>
        <begin position="1391"/>
        <end position="1405"/>
    </location>
</feature>
<dbReference type="EMBL" id="JAWDGP010002360">
    <property type="protein sequence ID" value="KAK3783685.1"/>
    <property type="molecule type" value="Genomic_DNA"/>
</dbReference>
<organism evidence="14 15">
    <name type="scientific">Elysia crispata</name>
    <name type="common">lettuce slug</name>
    <dbReference type="NCBI Taxonomy" id="231223"/>
    <lineage>
        <taxon>Eukaryota</taxon>
        <taxon>Metazoa</taxon>
        <taxon>Spiralia</taxon>
        <taxon>Lophotrochozoa</taxon>
        <taxon>Mollusca</taxon>
        <taxon>Gastropoda</taxon>
        <taxon>Heterobranchia</taxon>
        <taxon>Euthyneura</taxon>
        <taxon>Panpulmonata</taxon>
        <taxon>Sacoglossa</taxon>
        <taxon>Placobranchoidea</taxon>
        <taxon>Plakobranchidae</taxon>
        <taxon>Elysia</taxon>
    </lineage>
</organism>
<feature type="compositionally biased region" description="Polar residues" evidence="7">
    <location>
        <begin position="1302"/>
        <end position="1321"/>
    </location>
</feature>
<dbReference type="InterPro" id="IPR055436">
    <property type="entry name" value="Ig_TMEM131L_4"/>
</dbReference>
<feature type="region of interest" description="Disordered" evidence="7">
    <location>
        <begin position="1429"/>
        <end position="1529"/>
    </location>
</feature>
<keyword evidence="5 8" id="KW-1133">Transmembrane helix</keyword>
<feature type="domain" description="TMEM131L fourth Ig-like" evidence="12">
    <location>
        <begin position="810"/>
        <end position="961"/>
    </location>
</feature>
<feature type="compositionally biased region" description="Pro residues" evidence="7">
    <location>
        <begin position="2047"/>
        <end position="2056"/>
    </location>
</feature>
<dbReference type="Pfam" id="PF24499">
    <property type="entry name" value="Ig_TMEM131L_4"/>
    <property type="match status" value="1"/>
</dbReference>
<dbReference type="InterPro" id="IPR055437">
    <property type="entry name" value="TMEM131L_Ig_5"/>
</dbReference>
<evidence type="ECO:0000313" key="14">
    <source>
        <dbReference type="EMBL" id="KAK3783685.1"/>
    </source>
</evidence>
<evidence type="ECO:0008006" key="16">
    <source>
        <dbReference type="Google" id="ProtNLM"/>
    </source>
</evidence>
<feature type="domain" description="TMEM131L fifth Ig-like" evidence="13">
    <location>
        <begin position="1016"/>
        <end position="1080"/>
    </location>
</feature>
<name>A0AAE1A9Y2_9GAST</name>
<evidence type="ECO:0000256" key="7">
    <source>
        <dbReference type="SAM" id="MobiDB-lite"/>
    </source>
</evidence>
<evidence type="ECO:0000256" key="6">
    <source>
        <dbReference type="ARBA" id="ARBA00023136"/>
    </source>
</evidence>